<dbReference type="HOGENOM" id="CLU_009834_7_4_5"/>
<gene>
    <name evidence="1" type="ordered locus">OCA5_c12950</name>
</gene>
<accession>B6JH09</accession>
<organism evidence="1 2">
    <name type="scientific">Afipia carboxidovorans (strain ATCC 49405 / DSM 1227 / KCTC 32145 / OM5)</name>
    <name type="common">Oligotropha carboxidovorans</name>
    <dbReference type="NCBI Taxonomy" id="504832"/>
    <lineage>
        <taxon>Bacteria</taxon>
        <taxon>Pseudomonadati</taxon>
        <taxon>Pseudomonadota</taxon>
        <taxon>Alphaproteobacteria</taxon>
        <taxon>Hyphomicrobiales</taxon>
        <taxon>Nitrobacteraceae</taxon>
        <taxon>Afipia</taxon>
    </lineage>
</organism>
<proteinExistence type="predicted"/>
<keyword evidence="1" id="KW-0413">Isomerase</keyword>
<dbReference type="PANTHER" id="PTHR11941:SF54">
    <property type="entry name" value="ENOYL-COA HYDRATASE, MITOCHONDRIAL"/>
    <property type="match status" value="1"/>
</dbReference>
<dbReference type="PANTHER" id="PTHR11941">
    <property type="entry name" value="ENOYL-COA HYDRATASE-RELATED"/>
    <property type="match status" value="1"/>
</dbReference>
<dbReference type="SUPFAM" id="SSF52096">
    <property type="entry name" value="ClpP/crotonase"/>
    <property type="match status" value="1"/>
</dbReference>
<protein>
    <submittedName>
        <fullName evidence="1">Enoyl-CoA hydratase/isomerase family protein</fullName>
    </submittedName>
</protein>
<keyword evidence="2" id="KW-1185">Reference proteome</keyword>
<dbReference type="AlphaFoldDB" id="B6JH09"/>
<dbReference type="GO" id="GO:0016853">
    <property type="term" value="F:isomerase activity"/>
    <property type="evidence" value="ECO:0007669"/>
    <property type="project" value="UniProtKB-KW"/>
</dbReference>
<dbReference type="eggNOG" id="COG1024">
    <property type="taxonomic scope" value="Bacteria"/>
</dbReference>
<dbReference type="GO" id="GO:0006635">
    <property type="term" value="P:fatty acid beta-oxidation"/>
    <property type="evidence" value="ECO:0007669"/>
    <property type="project" value="TreeGrafter"/>
</dbReference>
<evidence type="ECO:0000313" key="1">
    <source>
        <dbReference type="EMBL" id="AEI06011.1"/>
    </source>
</evidence>
<dbReference type="Pfam" id="PF00378">
    <property type="entry name" value="ECH_1"/>
    <property type="match status" value="1"/>
</dbReference>
<sequence length="237" mass="25328">MSLSPLANGVRVLTLDRPSKANALNAEVVDQLLACVAQAEAEDCRVLILAANGKAFCGGFDFGGYESMSAGDLLLRFVRIEELLQRMRQSSFVSIALVHGAAMGAGADIVASCTYRIGTDASRFRFPGFRFGVALGTRHLAQLVGPQRARDILLTNATIDALTAVDIGLLTHLVDAGSMRQKADEIIAQIGSLDRVARNRILHLTSAQNNDGDMAELVKSVSAPGLHERIAQYRAGH</sequence>
<dbReference type="Gene3D" id="3.90.226.10">
    <property type="entry name" value="2-enoyl-CoA Hydratase, Chain A, domain 1"/>
    <property type="match status" value="1"/>
</dbReference>
<reference evidence="1 2" key="1">
    <citation type="journal article" date="2011" name="J. Bacteriol.">
        <title>Complete genome sequences of the chemolithoautotrophic Oligotropha carboxidovorans strains OM4 and OM5.</title>
        <authorList>
            <person name="Volland S."/>
            <person name="Rachinger M."/>
            <person name="Strittmatter A."/>
            <person name="Daniel R."/>
            <person name="Gottschalk G."/>
            <person name="Meyer O."/>
        </authorList>
    </citation>
    <scope>NUCLEOTIDE SEQUENCE [LARGE SCALE GENOMIC DNA]</scope>
    <source>
        <strain evidence="2">ATCC 49405 / DSM 1227 / KCTC 32145 / OM5</strain>
    </source>
</reference>
<dbReference type="InterPro" id="IPR029045">
    <property type="entry name" value="ClpP/crotonase-like_dom_sf"/>
</dbReference>
<dbReference type="CDD" id="cd06558">
    <property type="entry name" value="crotonase-like"/>
    <property type="match status" value="1"/>
</dbReference>
<dbReference type="EMBL" id="CP002826">
    <property type="protein sequence ID" value="AEI06011.1"/>
    <property type="molecule type" value="Genomic_DNA"/>
</dbReference>
<dbReference type="STRING" id="504832.OCA5_c12950"/>
<dbReference type="KEGG" id="oca:OCAR_6780"/>
<dbReference type="InterPro" id="IPR001753">
    <property type="entry name" value="Enoyl-CoA_hydra/iso"/>
</dbReference>
<dbReference type="KEGG" id="ocg:OCA5_c12950"/>
<name>B6JH09_AFIC5</name>
<evidence type="ECO:0000313" key="2">
    <source>
        <dbReference type="Proteomes" id="UP000007730"/>
    </source>
</evidence>
<dbReference type="Proteomes" id="UP000007730">
    <property type="component" value="Chromosome"/>
</dbReference>